<dbReference type="SUPFAM" id="SSF54001">
    <property type="entry name" value="Cysteine proteinases"/>
    <property type="match status" value="1"/>
</dbReference>
<dbReference type="RefSeq" id="WP_132278874.1">
    <property type="nucleotide sequence ID" value="NZ_JAOBST010000034.1"/>
</dbReference>
<dbReference type="PANTHER" id="PTHR33490">
    <property type="entry name" value="BLR5614 PROTEIN-RELATED"/>
    <property type="match status" value="1"/>
</dbReference>
<dbReference type="Proteomes" id="UP000295710">
    <property type="component" value="Unassembled WGS sequence"/>
</dbReference>
<feature type="chain" id="PRO_5039452084" evidence="2">
    <location>
        <begin position="24"/>
        <end position="307"/>
    </location>
</feature>
<evidence type="ECO:0000313" key="4">
    <source>
        <dbReference type="EMBL" id="TDA20983.1"/>
    </source>
</evidence>
<feature type="region of interest" description="Disordered" evidence="1">
    <location>
        <begin position="27"/>
        <end position="47"/>
    </location>
</feature>
<evidence type="ECO:0000313" key="5">
    <source>
        <dbReference type="Proteomes" id="UP000295710"/>
    </source>
</evidence>
<feature type="signal peptide" evidence="2">
    <location>
        <begin position="1"/>
        <end position="23"/>
    </location>
</feature>
<dbReference type="InterPro" id="IPR002931">
    <property type="entry name" value="Transglutaminase-like"/>
</dbReference>
<keyword evidence="5" id="KW-1185">Reference proteome</keyword>
<evidence type="ECO:0000256" key="1">
    <source>
        <dbReference type="SAM" id="MobiDB-lite"/>
    </source>
</evidence>
<comment type="caution">
    <text evidence="4">The sequence shown here is derived from an EMBL/GenBank/DDBJ whole genome shotgun (WGS) entry which is preliminary data.</text>
</comment>
<dbReference type="Gene3D" id="3.10.620.30">
    <property type="match status" value="1"/>
</dbReference>
<name>A0A4R4FE20_9FIRM</name>
<dbReference type="EMBL" id="SMMX01000012">
    <property type="protein sequence ID" value="TDA20983.1"/>
    <property type="molecule type" value="Genomic_DNA"/>
</dbReference>
<dbReference type="SMART" id="SM00460">
    <property type="entry name" value="TGc"/>
    <property type="match status" value="1"/>
</dbReference>
<dbReference type="PROSITE" id="PS51257">
    <property type="entry name" value="PROKAR_LIPOPROTEIN"/>
    <property type="match status" value="1"/>
</dbReference>
<dbReference type="InterPro" id="IPR038765">
    <property type="entry name" value="Papain-like_cys_pep_sf"/>
</dbReference>
<evidence type="ECO:0000256" key="2">
    <source>
        <dbReference type="SAM" id="SignalP"/>
    </source>
</evidence>
<gene>
    <name evidence="4" type="ORF">E1963_13520</name>
</gene>
<reference evidence="4 5" key="1">
    <citation type="journal article" date="2016" name="Nat. Microbiol.">
        <title>The Mouse Intestinal Bacterial Collection (miBC) provides host-specific insight into cultured diversity and functional potential of the gut microbiota.</title>
        <authorList>
            <person name="Lagkouvardos I."/>
            <person name="Pukall R."/>
            <person name="Abt B."/>
            <person name="Foesel B.U."/>
            <person name="Meier-Kolthoff J.P."/>
            <person name="Kumar N."/>
            <person name="Bresciani A."/>
            <person name="Martinez I."/>
            <person name="Just S."/>
            <person name="Ziegler C."/>
            <person name="Brugiroux S."/>
            <person name="Garzetti D."/>
            <person name="Wenning M."/>
            <person name="Bui T.P."/>
            <person name="Wang J."/>
            <person name="Hugenholtz F."/>
            <person name="Plugge C.M."/>
            <person name="Peterson D.A."/>
            <person name="Hornef M.W."/>
            <person name="Baines J.F."/>
            <person name="Smidt H."/>
            <person name="Walter J."/>
            <person name="Kristiansen K."/>
            <person name="Nielsen H.B."/>
            <person name="Haller D."/>
            <person name="Overmann J."/>
            <person name="Stecher B."/>
            <person name="Clavel T."/>
        </authorList>
    </citation>
    <scope>NUCLEOTIDE SEQUENCE [LARGE SCALE GENOMIC DNA]</scope>
    <source>
        <strain evidence="4 5">DSM 28560</strain>
    </source>
</reference>
<sequence length="307" mass="33691">MNKKTISQSLLLLFLCCILFCSCGGKKSSPSRSGPVRDNTPQALVPEASGTTTYGNDIVTFDASHTDQGYMMVQYRGTNGKVKLQFAAPDGTTYTYLLSQSGGYETFPFSAGSGTYSASLLENVQDDMYSIAFAQDIEVKIADEFTPFLYPNQYVSFTPDSKAVKKGEALAEGAHSDLEVVENIYHYVIKNVSYDNDKASSVTYGYLPVVDETLETGKGICFDYASLMAAMLRSQGIPTKLDIGYAGDAYHSWISTYVDDKGWIDNIIEFDGTSWELMDPTFAANSDNKSLKEAVGDGTNYVLKYTY</sequence>
<proteinExistence type="predicted"/>
<feature type="domain" description="Transglutaminase-like" evidence="3">
    <location>
        <begin position="213"/>
        <end position="274"/>
    </location>
</feature>
<protein>
    <submittedName>
        <fullName evidence="4">Transglutaminase domain-containing protein</fullName>
    </submittedName>
</protein>
<evidence type="ECO:0000259" key="3">
    <source>
        <dbReference type="SMART" id="SM00460"/>
    </source>
</evidence>
<dbReference type="Pfam" id="PF01841">
    <property type="entry name" value="Transglut_core"/>
    <property type="match status" value="1"/>
</dbReference>
<organism evidence="4 5">
    <name type="scientific">Extibacter muris</name>
    <dbReference type="NCBI Taxonomy" id="1796622"/>
    <lineage>
        <taxon>Bacteria</taxon>
        <taxon>Bacillati</taxon>
        <taxon>Bacillota</taxon>
        <taxon>Clostridia</taxon>
        <taxon>Lachnospirales</taxon>
        <taxon>Lachnospiraceae</taxon>
        <taxon>Extibacter</taxon>
    </lineage>
</organism>
<accession>A0A4R4FE20</accession>
<dbReference type="PANTHER" id="PTHR33490:SF6">
    <property type="entry name" value="SLL1049 PROTEIN"/>
    <property type="match status" value="1"/>
</dbReference>
<dbReference type="AlphaFoldDB" id="A0A4R4FE20"/>
<keyword evidence="2" id="KW-0732">Signal</keyword>